<protein>
    <submittedName>
        <fullName evidence="2">Prepilin-type N-terminal cleavage/methylation domain-containing protein</fullName>
    </submittedName>
</protein>
<evidence type="ECO:0000256" key="1">
    <source>
        <dbReference type="SAM" id="Phobius"/>
    </source>
</evidence>
<comment type="caution">
    <text evidence="2">The sequence shown here is derived from an EMBL/GenBank/DDBJ whole genome shotgun (WGS) entry which is preliminary data.</text>
</comment>
<feature type="transmembrane region" description="Helical" evidence="1">
    <location>
        <begin position="12"/>
        <end position="32"/>
    </location>
</feature>
<organism evidence="2 3">
    <name type="scientific">Desulfoprunum benzoelyticum</name>
    <dbReference type="NCBI Taxonomy" id="1506996"/>
    <lineage>
        <taxon>Bacteria</taxon>
        <taxon>Pseudomonadati</taxon>
        <taxon>Thermodesulfobacteriota</taxon>
        <taxon>Desulfobulbia</taxon>
        <taxon>Desulfobulbales</taxon>
        <taxon>Desulfobulbaceae</taxon>
        <taxon>Desulfoprunum</taxon>
    </lineage>
</organism>
<dbReference type="RefSeq" id="WP_183347877.1">
    <property type="nucleotide sequence ID" value="NZ_JACHEO010000001.1"/>
</dbReference>
<reference evidence="2 3" key="1">
    <citation type="submission" date="2020-08" db="EMBL/GenBank/DDBJ databases">
        <title>Genomic Encyclopedia of Type Strains, Phase IV (KMG-IV): sequencing the most valuable type-strain genomes for metagenomic binning, comparative biology and taxonomic classification.</title>
        <authorList>
            <person name="Goeker M."/>
        </authorList>
    </citation>
    <scope>NUCLEOTIDE SEQUENCE [LARGE SCALE GENOMIC DNA]</scope>
    <source>
        <strain evidence="2 3">DSM 28570</strain>
    </source>
</reference>
<dbReference type="NCBIfam" id="TIGR02532">
    <property type="entry name" value="IV_pilin_GFxxxE"/>
    <property type="match status" value="1"/>
</dbReference>
<keyword evidence="1" id="KW-0472">Membrane</keyword>
<dbReference type="InterPro" id="IPR012902">
    <property type="entry name" value="N_methyl_site"/>
</dbReference>
<evidence type="ECO:0000313" key="2">
    <source>
        <dbReference type="EMBL" id="MBB5346758.1"/>
    </source>
</evidence>
<evidence type="ECO:0000313" key="3">
    <source>
        <dbReference type="Proteomes" id="UP000539642"/>
    </source>
</evidence>
<dbReference type="Pfam" id="PF07963">
    <property type="entry name" value="N_methyl"/>
    <property type="match status" value="1"/>
</dbReference>
<dbReference type="AlphaFoldDB" id="A0A840UVL2"/>
<name>A0A840UVL2_9BACT</name>
<gene>
    <name evidence="2" type="ORF">HNQ81_000465</name>
</gene>
<keyword evidence="1" id="KW-1133">Transmembrane helix</keyword>
<dbReference type="Proteomes" id="UP000539642">
    <property type="component" value="Unassembled WGS sequence"/>
</dbReference>
<dbReference type="PROSITE" id="PS00409">
    <property type="entry name" value="PROKAR_NTER_METHYL"/>
    <property type="match status" value="1"/>
</dbReference>
<keyword evidence="3" id="KW-1185">Reference proteome</keyword>
<accession>A0A840UVL2</accession>
<dbReference type="EMBL" id="JACHEO010000001">
    <property type="protein sequence ID" value="MBB5346758.1"/>
    <property type="molecule type" value="Genomic_DNA"/>
</dbReference>
<proteinExistence type="predicted"/>
<keyword evidence="1" id="KW-0812">Transmembrane</keyword>
<sequence length="124" mass="13682">MRFALKEQGFSLLEVIIALAIFSISIIALYAIQTRTITQNATASRITTGSTWASEKIEELISADYDTVASDNDESPDKVYKLDWTVTNEVPLPNTKTIKMVVTTPGRTGTGSKVELEYIKHKGI</sequence>